<reference evidence="2 3" key="1">
    <citation type="submission" date="2023-07" db="EMBL/GenBank/DDBJ databases">
        <title>Functional and genomic diversity of the sorghum phyllosphere microbiome.</title>
        <authorList>
            <person name="Shade A."/>
        </authorList>
    </citation>
    <scope>NUCLEOTIDE SEQUENCE [LARGE SCALE GENOMIC DNA]</scope>
    <source>
        <strain evidence="2 3">SORGH_AS_1126</strain>
    </source>
</reference>
<comment type="caution">
    <text evidence="2">The sequence shown here is derived from an EMBL/GenBank/DDBJ whole genome shotgun (WGS) entry which is preliminary data.</text>
</comment>
<dbReference type="RefSeq" id="WP_306931633.1">
    <property type="nucleotide sequence ID" value="NZ_JAUTBL010000002.1"/>
</dbReference>
<evidence type="ECO:0000256" key="1">
    <source>
        <dbReference type="SAM" id="MobiDB-lite"/>
    </source>
</evidence>
<sequence length="140" mass="15846">MTHPTWPPELPKPERNTWQSTPQDARLKRRSDAGPVGYRRRFSSASRTVSLSIVVDRNGKERFDRFYQRETKGGALLFWMPDPTTQGWALGTSDGAQLLTSGGARILMARRWLVTFGSNLPAETVQGVEFRFSFSVEVMP</sequence>
<feature type="compositionally biased region" description="Pro residues" evidence="1">
    <location>
        <begin position="1"/>
        <end position="10"/>
    </location>
</feature>
<dbReference type="EMBL" id="JAUTBL010000002">
    <property type="protein sequence ID" value="MDQ1185416.1"/>
    <property type="molecule type" value="Genomic_DNA"/>
</dbReference>
<accession>A0ABU0UKE1</accession>
<dbReference type="Proteomes" id="UP001224781">
    <property type="component" value="Unassembled WGS sequence"/>
</dbReference>
<organism evidence="2 3">
    <name type="scientific">Agrobacterium larrymoorei</name>
    <dbReference type="NCBI Taxonomy" id="160699"/>
    <lineage>
        <taxon>Bacteria</taxon>
        <taxon>Pseudomonadati</taxon>
        <taxon>Pseudomonadota</taxon>
        <taxon>Alphaproteobacteria</taxon>
        <taxon>Hyphomicrobiales</taxon>
        <taxon>Rhizobiaceae</taxon>
        <taxon>Rhizobium/Agrobacterium group</taxon>
        <taxon>Agrobacterium</taxon>
    </lineage>
</organism>
<gene>
    <name evidence="2" type="ORF">QE408_002559</name>
</gene>
<name>A0ABU0UKE1_9HYPH</name>
<evidence type="ECO:0000313" key="2">
    <source>
        <dbReference type="EMBL" id="MDQ1185416.1"/>
    </source>
</evidence>
<proteinExistence type="predicted"/>
<evidence type="ECO:0000313" key="3">
    <source>
        <dbReference type="Proteomes" id="UP001224781"/>
    </source>
</evidence>
<protein>
    <submittedName>
        <fullName evidence="2">Uncharacterized protein</fullName>
    </submittedName>
</protein>
<keyword evidence="3" id="KW-1185">Reference proteome</keyword>
<feature type="region of interest" description="Disordered" evidence="1">
    <location>
        <begin position="1"/>
        <end position="37"/>
    </location>
</feature>